<organism evidence="1 2">
    <name type="scientific">Symbiodinium natans</name>
    <dbReference type="NCBI Taxonomy" id="878477"/>
    <lineage>
        <taxon>Eukaryota</taxon>
        <taxon>Sar</taxon>
        <taxon>Alveolata</taxon>
        <taxon>Dinophyceae</taxon>
        <taxon>Suessiales</taxon>
        <taxon>Symbiodiniaceae</taxon>
        <taxon>Symbiodinium</taxon>
    </lineage>
</organism>
<evidence type="ECO:0000313" key="2">
    <source>
        <dbReference type="Proteomes" id="UP000604046"/>
    </source>
</evidence>
<name>A0A812GCX2_9DINO</name>
<comment type="caution">
    <text evidence="1">The sequence shown here is derived from an EMBL/GenBank/DDBJ whole genome shotgun (WGS) entry which is preliminary data.</text>
</comment>
<dbReference type="Proteomes" id="UP000604046">
    <property type="component" value="Unassembled WGS sequence"/>
</dbReference>
<keyword evidence="2" id="KW-1185">Reference proteome</keyword>
<dbReference type="SUPFAM" id="SSF81324">
    <property type="entry name" value="Voltage-gated potassium channels"/>
    <property type="match status" value="1"/>
</dbReference>
<sequence length="376" mass="43294">MNMMKVLEPIVAEFPELQELHAIRDASKLPRTCLGRGWVMPTRSDISLSTRLCWRFKAHDTVCSSKPMLQLSDQLSYRYRQYLLSPMGRTRLAWDFLAVLFICTEMITMPLRTFDASLRRVELSVGLLMFWQLDILMRFISSFYKDGKLVQNHRTILFSYARGWLTFDVTFVLIDWLVLLDLFLEKDALYFAQCGLRLVRLARLNSLTEPMMLRLTEQAVIAVAKIAQISMQVLLVRHLMASAWFHIGRLDAEHGWVAKADLSMTSVWYKYTTSLHWMYCQLGFGGTEIEPGTTAERVFGIVVALEGLAIFSTLLVTITTHTTLLTKSAEERRHKFQKLGQFLSSLHVEPELVLRITCFLQHAFAVKERAPCLGKL</sequence>
<accession>A0A812GCX2</accession>
<evidence type="ECO:0000313" key="1">
    <source>
        <dbReference type="EMBL" id="CAE6919512.1"/>
    </source>
</evidence>
<gene>
    <name evidence="1" type="primary">KCNH2</name>
    <name evidence="1" type="ORF">SNAT2548_LOCUS415</name>
</gene>
<dbReference type="EMBL" id="CAJNDS010000021">
    <property type="protein sequence ID" value="CAE6919512.1"/>
    <property type="molecule type" value="Genomic_DNA"/>
</dbReference>
<proteinExistence type="predicted"/>
<dbReference type="PANTHER" id="PTHR10217">
    <property type="entry name" value="VOLTAGE AND LIGAND GATED POTASSIUM CHANNEL"/>
    <property type="match status" value="1"/>
</dbReference>
<dbReference type="AlphaFoldDB" id="A0A812GCX2"/>
<dbReference type="Gene3D" id="1.10.287.70">
    <property type="match status" value="1"/>
</dbReference>
<dbReference type="GO" id="GO:0005886">
    <property type="term" value="C:plasma membrane"/>
    <property type="evidence" value="ECO:0007669"/>
    <property type="project" value="TreeGrafter"/>
</dbReference>
<reference evidence="1" key="1">
    <citation type="submission" date="2021-02" db="EMBL/GenBank/DDBJ databases">
        <authorList>
            <person name="Dougan E. K."/>
            <person name="Rhodes N."/>
            <person name="Thang M."/>
            <person name="Chan C."/>
        </authorList>
    </citation>
    <scope>NUCLEOTIDE SEQUENCE</scope>
</reference>
<dbReference type="PANTHER" id="PTHR10217:SF435">
    <property type="entry name" value="POTASSIUM VOLTAGE-GATED CHANNEL PROTEIN EAG"/>
    <property type="match status" value="1"/>
</dbReference>
<dbReference type="InterPro" id="IPR050818">
    <property type="entry name" value="KCNH_animal-type"/>
</dbReference>
<dbReference type="GO" id="GO:0042391">
    <property type="term" value="P:regulation of membrane potential"/>
    <property type="evidence" value="ECO:0007669"/>
    <property type="project" value="TreeGrafter"/>
</dbReference>
<dbReference type="GO" id="GO:0005249">
    <property type="term" value="F:voltage-gated potassium channel activity"/>
    <property type="evidence" value="ECO:0007669"/>
    <property type="project" value="TreeGrafter"/>
</dbReference>
<protein>
    <submittedName>
        <fullName evidence="1">KCNH2 protein</fullName>
    </submittedName>
</protein>